<gene>
    <name evidence="2" type="primary">rutD_1</name>
    <name evidence="2" type="ORF">C1Y40_01439</name>
</gene>
<dbReference type="GO" id="GO:0016787">
    <property type="term" value="F:hydrolase activity"/>
    <property type="evidence" value="ECO:0007669"/>
    <property type="project" value="UniProtKB-KW"/>
</dbReference>
<dbReference type="AlphaFoldDB" id="A0A2S8BP21"/>
<evidence type="ECO:0000313" key="3">
    <source>
        <dbReference type="Proteomes" id="UP000238296"/>
    </source>
</evidence>
<dbReference type="PRINTS" id="PR00412">
    <property type="entry name" value="EPOXHYDRLASE"/>
</dbReference>
<dbReference type="PRINTS" id="PR00111">
    <property type="entry name" value="ABHYDROLASE"/>
</dbReference>
<dbReference type="SUPFAM" id="SSF53474">
    <property type="entry name" value="alpha/beta-Hydrolases"/>
    <property type="match status" value="1"/>
</dbReference>
<evidence type="ECO:0000313" key="2">
    <source>
        <dbReference type="EMBL" id="PQM48356.1"/>
    </source>
</evidence>
<dbReference type="PANTHER" id="PTHR46438">
    <property type="entry name" value="ALPHA/BETA-HYDROLASES SUPERFAMILY PROTEIN"/>
    <property type="match status" value="1"/>
</dbReference>
<dbReference type="InterPro" id="IPR000073">
    <property type="entry name" value="AB_hydrolase_1"/>
</dbReference>
<feature type="domain" description="AB hydrolase-1" evidence="1">
    <location>
        <begin position="47"/>
        <end position="295"/>
    </location>
</feature>
<dbReference type="Pfam" id="PF12697">
    <property type="entry name" value="Abhydrolase_6"/>
    <property type="match status" value="1"/>
</dbReference>
<dbReference type="InterPro" id="IPR000639">
    <property type="entry name" value="Epox_hydrolase-like"/>
</dbReference>
<dbReference type="RefSeq" id="WP_242657137.1">
    <property type="nucleotide sequence ID" value="NZ_MLQM01000026.1"/>
</dbReference>
<reference evidence="2 3" key="1">
    <citation type="journal article" date="2017" name="Int. J. Syst. Evol. Microbiol.">
        <title>Mycobacterium talmoniae sp. nov., a slowly growing mycobacterium isolated from human respiratory samples.</title>
        <authorList>
            <person name="Davidson R.M."/>
            <person name="DeGroote M.A."/>
            <person name="Marola J.L."/>
            <person name="Buss S."/>
            <person name="Jones V."/>
            <person name="McNeil M.R."/>
            <person name="Freifeld A.G."/>
            <person name="Elaine Epperson L."/>
            <person name="Hasan N.A."/>
            <person name="Jackson M."/>
            <person name="Iwen P.C."/>
            <person name="Salfinger M."/>
            <person name="Strong M."/>
        </authorList>
    </citation>
    <scope>NUCLEOTIDE SEQUENCE [LARGE SCALE GENOMIC DNA]</scope>
    <source>
        <strain evidence="2 3">ATCC BAA-2683</strain>
    </source>
</reference>
<proteinExistence type="predicted"/>
<dbReference type="Proteomes" id="UP000238296">
    <property type="component" value="Unassembled WGS sequence"/>
</dbReference>
<keyword evidence="2" id="KW-0378">Hydrolase</keyword>
<dbReference type="EMBL" id="PPEA01000210">
    <property type="protein sequence ID" value="PQM48356.1"/>
    <property type="molecule type" value="Genomic_DNA"/>
</dbReference>
<dbReference type="Gene3D" id="3.40.50.1820">
    <property type="entry name" value="alpha/beta hydrolase"/>
    <property type="match status" value="1"/>
</dbReference>
<dbReference type="EC" id="3.5.1.-" evidence="2"/>
<organism evidence="2 3">
    <name type="scientific">Mycobacterium talmoniae</name>
    <dbReference type="NCBI Taxonomy" id="1858794"/>
    <lineage>
        <taxon>Bacteria</taxon>
        <taxon>Bacillati</taxon>
        <taxon>Actinomycetota</taxon>
        <taxon>Actinomycetes</taxon>
        <taxon>Mycobacteriales</taxon>
        <taxon>Mycobacteriaceae</taxon>
        <taxon>Mycobacterium</taxon>
    </lineage>
</organism>
<comment type="caution">
    <text evidence="2">The sequence shown here is derived from an EMBL/GenBank/DDBJ whole genome shotgun (WGS) entry which is preliminary data.</text>
</comment>
<accession>A0A2S8BP21</accession>
<dbReference type="PANTHER" id="PTHR46438:SF11">
    <property type="entry name" value="LIPASE-RELATED"/>
    <property type="match status" value="1"/>
</dbReference>
<sequence length="311" mass="33466">MAAGSLPQGAAGLFADPVIASDDITVTTDDGASLHVRCSGSPEAPHIVLIHGFAARIEYWNPQINALAEKYRIIAYDQRLSGRSVPGRRATRPEVLGDDLAAVLAATIPTGRTAVIVGHSFGGITVMAWAMRHPEQVRRYARAVLLANTVAERCESYIAVLPFPGRFLVVRRLLCGAVVLLPPLAVYRRLFQAAVLSRAASREAVAFTEAVVKACPARARLDWWRALVRLDVTAGLANLSVPTTVLTADRDRLTPPPASEPIVAALCARGALDRQVMLSGVGHCSNIEDPRRFNAEIARLVQLSNDRTKAS</sequence>
<dbReference type="InterPro" id="IPR029058">
    <property type="entry name" value="AB_hydrolase_fold"/>
</dbReference>
<name>A0A2S8BP21_9MYCO</name>
<protein>
    <submittedName>
        <fullName evidence="2">Aminoacrylate hydrolase RutD</fullName>
        <ecNumber evidence="2">3.5.1.-</ecNumber>
    </submittedName>
</protein>
<evidence type="ECO:0000259" key="1">
    <source>
        <dbReference type="Pfam" id="PF12697"/>
    </source>
</evidence>